<feature type="compositionally biased region" description="Low complexity" evidence="1">
    <location>
        <begin position="26"/>
        <end position="37"/>
    </location>
</feature>
<feature type="region of interest" description="Disordered" evidence="1">
    <location>
        <begin position="366"/>
        <end position="400"/>
    </location>
</feature>
<dbReference type="EMBL" id="KQ474073">
    <property type="protein sequence ID" value="KPV78118.1"/>
    <property type="molecule type" value="Genomic_DNA"/>
</dbReference>
<sequence>MPRPTSAELLTFQLEHAAADKAGRTSPLPMSAPPSSSFVPTPKFASADSSNPSTPATPWLDDFAGEWRPEHRREGHTVGSGEVRGKLQSRGGTKTAQDEDDADDTDDLEDELNDFGFGAPRRRKEKNESLLDILNSDPPGWMQQAPEPTPIEPEPLAQPKRSATLSKFRARFGSTGPAPAVPVNDSLVGLSTLRTSRSASNLLTSLRGRLGSGVNRSRDDFHDPSSLPASASQSSLPYVTENGVSANLARPDHQPVRPQPARKLAAKEAAASSSASTRDLADFLRSSGPPPAPYAEFGSLPHQPSSLSLGAKPRSTLHKQRPSFSKRSADTAASSDAGSLDTSGGGTAILKAAMVKLGSGGRRASVTPLAKMGAPPGDGDARAHRSGSSSSDGTGSGTIRVDDELVIGMFGTREPHEAMAAAPASAEAHRGRASADAASVMGIAEFVSTDEERRDEQERARLPVETRAGDLAERAAAGLRRGPSQRSSLSVGHFSPPRSSTPQRIARKPVPASIPPIEELLSAPSPPRPSSSVKPSSTGSSTTSRTRHDSAPLALDDDPQPGDAHLEHPYSFQTLAPISPISPLTPSTVYATPPVTPTPNALDDPSLAHGRTRTQTRTRTSDSALSLSAAQSERASVIAAATACPPSPAPQTPLPATPGERSREPSRASSSPSLSVVDGRREHRPPAITVGSVPPKSPDSLLGLPLSADVVVHGLADGRTDRDGAGALLSALAELRACLRATSTMPGTLGDVEHARDGDELARAVVPVLRDMGEQMRRGAQLVEAVLAQLEGVQRAVRTGEEGDGELAKAAEAVLVGIEGPA</sequence>
<feature type="compositionally biased region" description="Basic and acidic residues" evidence="1">
    <location>
        <begin position="65"/>
        <end position="76"/>
    </location>
</feature>
<feature type="region of interest" description="Disordered" evidence="1">
    <location>
        <begin position="198"/>
        <end position="345"/>
    </location>
</feature>
<feature type="compositionally biased region" description="Pro residues" evidence="1">
    <location>
        <begin position="645"/>
        <end position="656"/>
    </location>
</feature>
<feature type="region of interest" description="Disordered" evidence="1">
    <location>
        <begin position="16"/>
        <end position="162"/>
    </location>
</feature>
<feature type="compositionally biased region" description="Acidic residues" evidence="1">
    <location>
        <begin position="98"/>
        <end position="113"/>
    </location>
</feature>
<dbReference type="OrthoDB" id="2537409at2759"/>
<feature type="compositionally biased region" description="Low complexity" evidence="1">
    <location>
        <begin position="224"/>
        <end position="237"/>
    </location>
</feature>
<feature type="compositionally biased region" description="Low complexity" evidence="1">
    <location>
        <begin position="261"/>
        <end position="278"/>
    </location>
</feature>
<name>A0A194SBL1_RHOGW</name>
<feature type="region of interest" description="Disordered" evidence="1">
    <location>
        <begin position="587"/>
        <end position="680"/>
    </location>
</feature>
<feature type="compositionally biased region" description="Low complexity" evidence="1">
    <location>
        <begin position="330"/>
        <end position="342"/>
    </location>
</feature>
<feature type="region of interest" description="Disordered" evidence="1">
    <location>
        <begin position="447"/>
        <end position="570"/>
    </location>
</feature>
<evidence type="ECO:0000313" key="3">
    <source>
        <dbReference type="Proteomes" id="UP000053890"/>
    </source>
</evidence>
<proteinExistence type="predicted"/>
<dbReference type="Proteomes" id="UP000053890">
    <property type="component" value="Unassembled WGS sequence"/>
</dbReference>
<gene>
    <name evidence="2" type="ORF">RHOBADRAFT_50627</name>
</gene>
<reference evidence="2 3" key="1">
    <citation type="journal article" date="2015" name="Front. Microbiol.">
        <title>Genome sequence of the plant growth promoting endophytic yeast Rhodotorula graminis WP1.</title>
        <authorList>
            <person name="Firrincieli A."/>
            <person name="Otillar R."/>
            <person name="Salamov A."/>
            <person name="Schmutz J."/>
            <person name="Khan Z."/>
            <person name="Redman R.S."/>
            <person name="Fleck N.D."/>
            <person name="Lindquist E."/>
            <person name="Grigoriev I.V."/>
            <person name="Doty S.L."/>
        </authorList>
    </citation>
    <scope>NUCLEOTIDE SEQUENCE [LARGE SCALE GENOMIC DNA]</scope>
    <source>
        <strain evidence="2 3">WP1</strain>
    </source>
</reference>
<feature type="compositionally biased region" description="Basic and acidic residues" evidence="1">
    <location>
        <begin position="450"/>
        <end position="473"/>
    </location>
</feature>
<accession>A0A194SBL1</accession>
<feature type="compositionally biased region" description="Low complexity" evidence="1">
    <location>
        <begin position="202"/>
        <end position="213"/>
    </location>
</feature>
<feature type="compositionally biased region" description="Low complexity" evidence="1">
    <location>
        <begin position="530"/>
        <end position="544"/>
    </location>
</feature>
<dbReference type="RefSeq" id="XP_018274167.1">
    <property type="nucleotide sequence ID" value="XM_018415415.1"/>
</dbReference>
<organism evidence="2 3">
    <name type="scientific">Rhodotorula graminis (strain WP1)</name>
    <dbReference type="NCBI Taxonomy" id="578459"/>
    <lineage>
        <taxon>Eukaryota</taxon>
        <taxon>Fungi</taxon>
        <taxon>Dikarya</taxon>
        <taxon>Basidiomycota</taxon>
        <taxon>Pucciniomycotina</taxon>
        <taxon>Microbotryomycetes</taxon>
        <taxon>Sporidiobolales</taxon>
        <taxon>Sporidiobolaceae</taxon>
        <taxon>Rhodotorula</taxon>
    </lineage>
</organism>
<dbReference type="OMA" id="REPHEAM"/>
<evidence type="ECO:0000256" key="1">
    <source>
        <dbReference type="SAM" id="MobiDB-lite"/>
    </source>
</evidence>
<dbReference type="GeneID" id="28975863"/>
<evidence type="ECO:0000313" key="2">
    <source>
        <dbReference type="EMBL" id="KPV78118.1"/>
    </source>
</evidence>
<feature type="compositionally biased region" description="Low complexity" evidence="1">
    <location>
        <begin position="617"/>
        <end position="644"/>
    </location>
</feature>
<dbReference type="AlphaFoldDB" id="A0A194SBL1"/>
<protein>
    <submittedName>
        <fullName evidence="2">Uncharacterized protein</fullName>
    </submittedName>
</protein>
<feature type="compositionally biased region" description="Polar residues" evidence="1">
    <location>
        <begin position="47"/>
        <end position="56"/>
    </location>
</feature>
<keyword evidence="3" id="KW-1185">Reference proteome</keyword>